<reference evidence="1 3" key="2">
    <citation type="journal article" date="2014" name="BMC Genomics">
        <title>An improved genome release (version Mt4.0) for the model legume Medicago truncatula.</title>
        <authorList>
            <person name="Tang H."/>
            <person name="Krishnakumar V."/>
            <person name="Bidwell S."/>
            <person name="Rosen B."/>
            <person name="Chan A."/>
            <person name="Zhou S."/>
            <person name="Gentzbittel L."/>
            <person name="Childs K.L."/>
            <person name="Yandell M."/>
            <person name="Gundlach H."/>
            <person name="Mayer K.F."/>
            <person name="Schwartz D.C."/>
            <person name="Town C.D."/>
        </authorList>
    </citation>
    <scope>GENOME REANNOTATION</scope>
    <source>
        <strain evidence="1">A17</strain>
        <strain evidence="2 3">cv. Jemalong A17</strain>
    </source>
</reference>
<proteinExistence type="predicted"/>
<accession>A0A072UUD2</accession>
<dbReference type="EnsemblPlants" id="KEH33247">
    <property type="protein sequence ID" value="KEH33247"/>
    <property type="gene ID" value="MTR_3g032405"/>
</dbReference>
<sequence length="54" mass="6003">MKLAAAYVYLASTLMLFINNTPHDVSASVDRALKGSSLFGMFLDRLKASQRIRL</sequence>
<evidence type="ECO:0000313" key="2">
    <source>
        <dbReference type="EnsemblPlants" id="KEH33247"/>
    </source>
</evidence>
<organism evidence="1 3">
    <name type="scientific">Medicago truncatula</name>
    <name type="common">Barrel medic</name>
    <name type="synonym">Medicago tribuloides</name>
    <dbReference type="NCBI Taxonomy" id="3880"/>
    <lineage>
        <taxon>Eukaryota</taxon>
        <taxon>Viridiplantae</taxon>
        <taxon>Streptophyta</taxon>
        <taxon>Embryophyta</taxon>
        <taxon>Tracheophyta</taxon>
        <taxon>Spermatophyta</taxon>
        <taxon>Magnoliopsida</taxon>
        <taxon>eudicotyledons</taxon>
        <taxon>Gunneridae</taxon>
        <taxon>Pentapetalae</taxon>
        <taxon>rosids</taxon>
        <taxon>fabids</taxon>
        <taxon>Fabales</taxon>
        <taxon>Fabaceae</taxon>
        <taxon>Papilionoideae</taxon>
        <taxon>50 kb inversion clade</taxon>
        <taxon>NPAAA clade</taxon>
        <taxon>Hologalegina</taxon>
        <taxon>IRL clade</taxon>
        <taxon>Trifolieae</taxon>
        <taxon>Medicago</taxon>
    </lineage>
</organism>
<name>A0A072UUD2_MEDTR</name>
<dbReference type="AlphaFoldDB" id="A0A072UUD2"/>
<dbReference type="Proteomes" id="UP000002051">
    <property type="component" value="Chromosome 3"/>
</dbReference>
<reference evidence="1 3" key="1">
    <citation type="journal article" date="2011" name="Nature">
        <title>The Medicago genome provides insight into the evolution of rhizobial symbioses.</title>
        <authorList>
            <person name="Young N.D."/>
            <person name="Debelle F."/>
            <person name="Oldroyd G.E."/>
            <person name="Geurts R."/>
            <person name="Cannon S.B."/>
            <person name="Udvardi M.K."/>
            <person name="Benedito V.A."/>
            <person name="Mayer K.F."/>
            <person name="Gouzy J."/>
            <person name="Schoof H."/>
            <person name="Van de Peer Y."/>
            <person name="Proost S."/>
            <person name="Cook D.R."/>
            <person name="Meyers B.C."/>
            <person name="Spannagl M."/>
            <person name="Cheung F."/>
            <person name="De Mita S."/>
            <person name="Krishnakumar V."/>
            <person name="Gundlach H."/>
            <person name="Zhou S."/>
            <person name="Mudge J."/>
            <person name="Bharti A.K."/>
            <person name="Murray J.D."/>
            <person name="Naoumkina M.A."/>
            <person name="Rosen B."/>
            <person name="Silverstein K.A."/>
            <person name="Tang H."/>
            <person name="Rombauts S."/>
            <person name="Zhao P.X."/>
            <person name="Zhou P."/>
            <person name="Barbe V."/>
            <person name="Bardou P."/>
            <person name="Bechner M."/>
            <person name="Bellec A."/>
            <person name="Berger A."/>
            <person name="Berges H."/>
            <person name="Bidwell S."/>
            <person name="Bisseling T."/>
            <person name="Choisne N."/>
            <person name="Couloux A."/>
            <person name="Denny R."/>
            <person name="Deshpande S."/>
            <person name="Dai X."/>
            <person name="Doyle J.J."/>
            <person name="Dudez A.M."/>
            <person name="Farmer A.D."/>
            <person name="Fouteau S."/>
            <person name="Franken C."/>
            <person name="Gibelin C."/>
            <person name="Gish J."/>
            <person name="Goldstein S."/>
            <person name="Gonzalez A.J."/>
            <person name="Green P.J."/>
            <person name="Hallab A."/>
            <person name="Hartog M."/>
            <person name="Hua A."/>
            <person name="Humphray S.J."/>
            <person name="Jeong D.H."/>
            <person name="Jing Y."/>
            <person name="Jocker A."/>
            <person name="Kenton S.M."/>
            <person name="Kim D.J."/>
            <person name="Klee K."/>
            <person name="Lai H."/>
            <person name="Lang C."/>
            <person name="Lin S."/>
            <person name="Macmil S.L."/>
            <person name="Magdelenat G."/>
            <person name="Matthews L."/>
            <person name="McCorrison J."/>
            <person name="Monaghan E.L."/>
            <person name="Mun J.H."/>
            <person name="Najar F.Z."/>
            <person name="Nicholson C."/>
            <person name="Noirot C."/>
            <person name="O'Bleness M."/>
            <person name="Paule C.R."/>
            <person name="Poulain J."/>
            <person name="Prion F."/>
            <person name="Qin B."/>
            <person name="Qu C."/>
            <person name="Retzel E.F."/>
            <person name="Riddle C."/>
            <person name="Sallet E."/>
            <person name="Samain S."/>
            <person name="Samson N."/>
            <person name="Sanders I."/>
            <person name="Saurat O."/>
            <person name="Scarpelli C."/>
            <person name="Schiex T."/>
            <person name="Segurens B."/>
            <person name="Severin A.J."/>
            <person name="Sherrier D.J."/>
            <person name="Shi R."/>
            <person name="Sims S."/>
            <person name="Singer S.R."/>
            <person name="Sinharoy S."/>
            <person name="Sterck L."/>
            <person name="Viollet A."/>
            <person name="Wang B.B."/>
            <person name="Wang K."/>
            <person name="Wang M."/>
            <person name="Wang X."/>
            <person name="Warfsmann J."/>
            <person name="Weissenbach J."/>
            <person name="White D.D."/>
            <person name="White J.D."/>
            <person name="Wiley G.B."/>
            <person name="Wincker P."/>
            <person name="Xing Y."/>
            <person name="Yang L."/>
            <person name="Yao Z."/>
            <person name="Ying F."/>
            <person name="Zhai J."/>
            <person name="Zhou L."/>
            <person name="Zuber A."/>
            <person name="Denarie J."/>
            <person name="Dixon R.A."/>
            <person name="May G.D."/>
            <person name="Schwartz D.C."/>
            <person name="Rogers J."/>
            <person name="Quetier F."/>
            <person name="Town C.D."/>
            <person name="Roe B.A."/>
        </authorList>
    </citation>
    <scope>NUCLEOTIDE SEQUENCE [LARGE SCALE GENOMIC DNA]</scope>
    <source>
        <strain evidence="1">A17</strain>
        <strain evidence="2 3">cv. Jemalong A17</strain>
    </source>
</reference>
<dbReference type="EMBL" id="CM001219">
    <property type="protein sequence ID" value="KEH33247.1"/>
    <property type="molecule type" value="Genomic_DNA"/>
</dbReference>
<keyword evidence="3" id="KW-1185">Reference proteome</keyword>
<reference evidence="2" key="3">
    <citation type="submission" date="2015-04" db="UniProtKB">
        <authorList>
            <consortium name="EnsemblPlants"/>
        </authorList>
    </citation>
    <scope>IDENTIFICATION</scope>
    <source>
        <strain evidence="2">cv. Jemalong A17</strain>
    </source>
</reference>
<dbReference type="HOGENOM" id="CLU_3053372_0_0_1"/>
<gene>
    <name evidence="1" type="ordered locus">MTR_3g032405</name>
</gene>
<evidence type="ECO:0000313" key="3">
    <source>
        <dbReference type="Proteomes" id="UP000002051"/>
    </source>
</evidence>
<evidence type="ECO:0000313" key="1">
    <source>
        <dbReference type="EMBL" id="KEH33247.1"/>
    </source>
</evidence>
<protein>
    <submittedName>
        <fullName evidence="1 2">Uncharacterized protein</fullName>
    </submittedName>
</protein>